<comment type="caution">
    <text evidence="2">The sequence shown here is derived from an EMBL/GenBank/DDBJ whole genome shotgun (WGS) entry which is preliminary data.</text>
</comment>
<name>A0A1H3DDW1_9RHOB</name>
<reference evidence="2 3" key="1">
    <citation type="submission" date="2016-10" db="EMBL/GenBank/DDBJ databases">
        <authorList>
            <person name="Varghese N."/>
            <person name="Submissions S."/>
        </authorList>
    </citation>
    <scope>NUCLEOTIDE SEQUENCE [LARGE SCALE GENOMIC DNA]</scope>
    <source>
        <strain evidence="2 3">DSM 24802</strain>
    </source>
</reference>
<keyword evidence="1" id="KW-0812">Transmembrane</keyword>
<sequence>MSEASQLSTQLPLWVDYLKAFLTPVIAAFGVGIAWQQWHVSRGNLKERLFDRRYIVFERTRDFLQGILSDRKLTSASLTNFHIQSQEARFLFDEDFFKYLEEIYTHAYKFRQQSNLLQTTAAHLPEHQEYLRNENEEFSWLYGKRNKLHTEFRPWIGLEKYK</sequence>
<keyword evidence="3" id="KW-1185">Reference proteome</keyword>
<accession>A0A1H3DDW1</accession>
<keyword evidence="1" id="KW-0472">Membrane</keyword>
<evidence type="ECO:0000256" key="1">
    <source>
        <dbReference type="SAM" id="Phobius"/>
    </source>
</evidence>
<evidence type="ECO:0000313" key="3">
    <source>
        <dbReference type="Proteomes" id="UP000199541"/>
    </source>
</evidence>
<dbReference type="EMBL" id="FNOB01000022">
    <property type="protein sequence ID" value="SDX64510.1"/>
    <property type="molecule type" value="Genomic_DNA"/>
</dbReference>
<protein>
    <recommendedName>
        <fullName evidence="4">ATP synthase F0 subunit 8</fullName>
    </recommendedName>
</protein>
<gene>
    <name evidence="2" type="ORF">SAMN05444006_12263</name>
</gene>
<dbReference type="Proteomes" id="UP000199541">
    <property type="component" value="Unassembled WGS sequence"/>
</dbReference>
<evidence type="ECO:0008006" key="4">
    <source>
        <dbReference type="Google" id="ProtNLM"/>
    </source>
</evidence>
<proteinExistence type="predicted"/>
<dbReference type="RefSeq" id="WP_035838449.1">
    <property type="nucleotide sequence ID" value="NZ_BNAB01000037.1"/>
</dbReference>
<evidence type="ECO:0000313" key="2">
    <source>
        <dbReference type="EMBL" id="SDX64510.1"/>
    </source>
</evidence>
<keyword evidence="1" id="KW-1133">Transmembrane helix</keyword>
<feature type="transmembrane region" description="Helical" evidence="1">
    <location>
        <begin position="20"/>
        <end position="38"/>
    </location>
</feature>
<organism evidence="2 3">
    <name type="scientific">Allgaiera indica</name>
    <dbReference type="NCBI Taxonomy" id="765699"/>
    <lineage>
        <taxon>Bacteria</taxon>
        <taxon>Pseudomonadati</taxon>
        <taxon>Pseudomonadota</taxon>
        <taxon>Alphaproteobacteria</taxon>
        <taxon>Rhodobacterales</taxon>
        <taxon>Paracoccaceae</taxon>
        <taxon>Allgaiera</taxon>
    </lineage>
</organism>